<gene>
    <name evidence="1" type="ORF">ACFSB2_05180</name>
</gene>
<dbReference type="EMBL" id="JBHUCX010000017">
    <property type="protein sequence ID" value="MFD1674103.1"/>
    <property type="molecule type" value="Genomic_DNA"/>
</dbReference>
<dbReference type="InterPro" id="IPR016177">
    <property type="entry name" value="DNA-bd_dom_sf"/>
</dbReference>
<comment type="caution">
    <text evidence="1">The sequence shown here is derived from an EMBL/GenBank/DDBJ whole genome shotgun (WGS) entry which is preliminary data.</text>
</comment>
<organism evidence="1 2">
    <name type="scientific">Alicyclobacillus fodiniaquatilis</name>
    <dbReference type="NCBI Taxonomy" id="1661150"/>
    <lineage>
        <taxon>Bacteria</taxon>
        <taxon>Bacillati</taxon>
        <taxon>Bacillota</taxon>
        <taxon>Bacilli</taxon>
        <taxon>Bacillales</taxon>
        <taxon>Alicyclobacillaceae</taxon>
        <taxon>Alicyclobacillus</taxon>
    </lineage>
</organism>
<dbReference type="SUPFAM" id="SSF54171">
    <property type="entry name" value="DNA-binding domain"/>
    <property type="match status" value="1"/>
</dbReference>
<dbReference type="RefSeq" id="WP_377941842.1">
    <property type="nucleotide sequence ID" value="NZ_JBHUCX010000017.1"/>
</dbReference>
<keyword evidence="2" id="KW-1185">Reference proteome</keyword>
<accession>A0ABW4JEH1</accession>
<evidence type="ECO:0000313" key="2">
    <source>
        <dbReference type="Proteomes" id="UP001597079"/>
    </source>
</evidence>
<protein>
    <recommendedName>
        <fullName evidence="3">AP2 domain-containing protein</fullName>
    </recommendedName>
</protein>
<proteinExistence type="predicted"/>
<sequence length="213" mass="24242">MAKKINLIGQRFGRLTVVEELPKQGSSPRWLCKCDCGNTKIATTIVLRRGDCNSCGCLHREYLADRHSKTDTDISGKRYGKLFVLHRVKVEGKKSIMWLCECDCGERIPAAASELKKGHVRSCGCLVAERMNSWFEADTNVPALMADTVSSRNTSGTKGVSFDSGRKMWCAEIMFQHKRYRLGRYVNKEDAVKARKEAEQRLHGDFLDWYQQQ</sequence>
<reference evidence="2" key="1">
    <citation type="journal article" date="2019" name="Int. J. Syst. Evol. Microbiol.">
        <title>The Global Catalogue of Microorganisms (GCM) 10K type strain sequencing project: providing services to taxonomists for standard genome sequencing and annotation.</title>
        <authorList>
            <consortium name="The Broad Institute Genomics Platform"/>
            <consortium name="The Broad Institute Genome Sequencing Center for Infectious Disease"/>
            <person name="Wu L."/>
            <person name="Ma J."/>
        </authorList>
    </citation>
    <scope>NUCLEOTIDE SEQUENCE [LARGE SCALE GENOMIC DNA]</scope>
    <source>
        <strain evidence="2">CGMCC 1.12286</strain>
    </source>
</reference>
<name>A0ABW4JEH1_9BACL</name>
<evidence type="ECO:0008006" key="3">
    <source>
        <dbReference type="Google" id="ProtNLM"/>
    </source>
</evidence>
<evidence type="ECO:0000313" key="1">
    <source>
        <dbReference type="EMBL" id="MFD1674103.1"/>
    </source>
</evidence>
<dbReference type="Proteomes" id="UP001597079">
    <property type="component" value="Unassembled WGS sequence"/>
</dbReference>